<feature type="transmembrane region" description="Helical" evidence="6">
    <location>
        <begin position="364"/>
        <end position="383"/>
    </location>
</feature>
<feature type="transmembrane region" description="Helical" evidence="6">
    <location>
        <begin position="323"/>
        <end position="343"/>
    </location>
</feature>
<organism evidence="8 9">
    <name type="scientific">Geodermatophilus normandii</name>
    <dbReference type="NCBI Taxonomy" id="1137989"/>
    <lineage>
        <taxon>Bacteria</taxon>
        <taxon>Bacillati</taxon>
        <taxon>Actinomycetota</taxon>
        <taxon>Actinomycetes</taxon>
        <taxon>Geodermatophilales</taxon>
        <taxon>Geodermatophilaceae</taxon>
        <taxon>Geodermatophilus</taxon>
    </lineage>
</organism>
<feature type="transmembrane region" description="Helical" evidence="6">
    <location>
        <begin position="389"/>
        <end position="413"/>
    </location>
</feature>
<keyword evidence="3 6" id="KW-1133">Transmembrane helix</keyword>
<feature type="transmembrane region" description="Helical" evidence="6">
    <location>
        <begin position="227"/>
        <end position="250"/>
    </location>
</feature>
<feature type="compositionally biased region" description="Polar residues" evidence="5">
    <location>
        <begin position="1"/>
        <end position="10"/>
    </location>
</feature>
<evidence type="ECO:0000256" key="6">
    <source>
        <dbReference type="SAM" id="Phobius"/>
    </source>
</evidence>
<evidence type="ECO:0000313" key="8">
    <source>
        <dbReference type="EMBL" id="PWW24984.1"/>
    </source>
</evidence>
<feature type="domain" description="Amino acid permease/ SLC12A" evidence="7">
    <location>
        <begin position="66"/>
        <end position="421"/>
    </location>
</feature>
<name>A0A317QPR6_9ACTN</name>
<comment type="subcellular location">
    <subcellularLocation>
        <location evidence="1">Membrane</location>
        <topology evidence="1">Multi-pass membrane protein</topology>
    </subcellularLocation>
</comment>
<evidence type="ECO:0000256" key="4">
    <source>
        <dbReference type="ARBA" id="ARBA00023136"/>
    </source>
</evidence>
<dbReference type="GO" id="GO:0016020">
    <property type="term" value="C:membrane"/>
    <property type="evidence" value="ECO:0007669"/>
    <property type="project" value="UniProtKB-SubCell"/>
</dbReference>
<dbReference type="Pfam" id="PF00324">
    <property type="entry name" value="AA_permease"/>
    <property type="match status" value="1"/>
</dbReference>
<dbReference type="GO" id="GO:0055085">
    <property type="term" value="P:transmembrane transport"/>
    <property type="evidence" value="ECO:0007669"/>
    <property type="project" value="InterPro"/>
</dbReference>
<dbReference type="InterPro" id="IPR050367">
    <property type="entry name" value="APC_superfamily"/>
</dbReference>
<dbReference type="AlphaFoldDB" id="A0A317QPR6"/>
<reference evidence="9" key="1">
    <citation type="submission" date="2018-05" db="EMBL/GenBank/DDBJ databases">
        <authorList>
            <person name="Klenk H.-P."/>
            <person name="Huntemann M."/>
            <person name="Clum A."/>
            <person name="Pillay M."/>
            <person name="Palaniappan K."/>
            <person name="Varghese N."/>
            <person name="Mikhailova N."/>
            <person name="Stamatis D."/>
            <person name="Reddy T."/>
            <person name="Daum C."/>
            <person name="Shapiro N."/>
            <person name="Ivanova N."/>
            <person name="Kyrpides N."/>
            <person name="Woyke T."/>
        </authorList>
    </citation>
    <scope>NUCLEOTIDE SEQUENCE [LARGE SCALE GENOMIC DNA]</scope>
    <source>
        <strain evidence="9">DSM 45417</strain>
    </source>
</reference>
<dbReference type="Gene3D" id="1.20.1740.10">
    <property type="entry name" value="Amino acid/polyamine transporter I"/>
    <property type="match status" value="1"/>
</dbReference>
<feature type="transmembrane region" description="Helical" evidence="6">
    <location>
        <begin position="76"/>
        <end position="95"/>
    </location>
</feature>
<dbReference type="RefSeq" id="WP_245900266.1">
    <property type="nucleotide sequence ID" value="NZ_QGTX01000001.1"/>
</dbReference>
<evidence type="ECO:0000256" key="2">
    <source>
        <dbReference type="ARBA" id="ARBA00022692"/>
    </source>
</evidence>
<feature type="transmembrane region" description="Helical" evidence="6">
    <location>
        <begin position="49"/>
        <end position="70"/>
    </location>
</feature>
<dbReference type="Proteomes" id="UP000246661">
    <property type="component" value="Unassembled WGS sequence"/>
</dbReference>
<dbReference type="InterPro" id="IPR004841">
    <property type="entry name" value="AA-permease/SLC12A_dom"/>
</dbReference>
<keyword evidence="4 6" id="KW-0472">Membrane</keyword>
<keyword evidence="2 6" id="KW-0812">Transmembrane</keyword>
<keyword evidence="9" id="KW-1185">Reference proteome</keyword>
<dbReference type="PANTHER" id="PTHR42770">
    <property type="entry name" value="AMINO ACID TRANSPORTER-RELATED"/>
    <property type="match status" value="1"/>
</dbReference>
<evidence type="ECO:0000256" key="3">
    <source>
        <dbReference type="ARBA" id="ARBA00022989"/>
    </source>
</evidence>
<feature type="transmembrane region" description="Helical" evidence="6">
    <location>
        <begin position="116"/>
        <end position="142"/>
    </location>
</feature>
<protein>
    <submittedName>
        <fullName evidence="8">Amino acid/polyamine/organocation transporter (APC superfamily)</fullName>
    </submittedName>
</protein>
<evidence type="ECO:0000256" key="5">
    <source>
        <dbReference type="SAM" id="MobiDB-lite"/>
    </source>
</evidence>
<feature type="transmembrane region" description="Helical" evidence="6">
    <location>
        <begin position="262"/>
        <end position="285"/>
    </location>
</feature>
<feature type="region of interest" description="Disordered" evidence="5">
    <location>
        <begin position="1"/>
        <end position="23"/>
    </location>
</feature>
<feature type="transmembrane region" description="Helical" evidence="6">
    <location>
        <begin position="154"/>
        <end position="174"/>
    </location>
</feature>
<gene>
    <name evidence="8" type="ORF">JD79_04178</name>
</gene>
<comment type="caution">
    <text evidence="8">The sequence shown here is derived from an EMBL/GenBank/DDBJ whole genome shotgun (WGS) entry which is preliminary data.</text>
</comment>
<feature type="transmembrane region" description="Helical" evidence="6">
    <location>
        <begin position="450"/>
        <end position="470"/>
    </location>
</feature>
<evidence type="ECO:0000259" key="7">
    <source>
        <dbReference type="Pfam" id="PF00324"/>
    </source>
</evidence>
<sequence>MSDPRTTPSPDLTKPGGTGAGAVPAAGAAGVEEFGYRQELKRSLTFTDLLVYGLVFMVPIAPFGIFGSVFQGSGGMIALAYAIGGLAMAFTAASYSQMSRAFPMAGSVYTYAGRGIAQPVGFMAGWMILLDYVLVPALLYLIAAVAMNSIVTSIPVWVWLIGFVVLNTVVNYFGIEFTARVNKIMLVAELIVLAVFLVIGVIALATGEGRGFDFTPIYNSDTFSLELVFGAVSIAVLSFLGFDGISTLAEENRDSARSIGKAMIAALALAGTLFIVQTWVAALLVPDPDTLIAEGDAAGTAFYDAAEVAGGAWLGTLTAVATAVAWGFANSLVAQAATSRLLFAMARDRQLPAFLRQVHPTRRVPVNATLLVAVVSLVLGLYMESREDGITLLSTLVNFGALSAFLLLHVSVVWHYVGRLGSRNYWLHLAVPVIGFAILAYVVYNAQVAAQELGFVWLVVGLVLMGVLIATGRKPEIRAEEDL</sequence>
<feature type="transmembrane region" description="Helical" evidence="6">
    <location>
        <begin position="425"/>
        <end position="444"/>
    </location>
</feature>
<feature type="transmembrane region" description="Helical" evidence="6">
    <location>
        <begin position="186"/>
        <end position="207"/>
    </location>
</feature>
<dbReference type="EMBL" id="QGTX01000001">
    <property type="protein sequence ID" value="PWW24984.1"/>
    <property type="molecule type" value="Genomic_DNA"/>
</dbReference>
<proteinExistence type="predicted"/>
<evidence type="ECO:0000313" key="9">
    <source>
        <dbReference type="Proteomes" id="UP000246661"/>
    </source>
</evidence>
<evidence type="ECO:0000256" key="1">
    <source>
        <dbReference type="ARBA" id="ARBA00004141"/>
    </source>
</evidence>
<accession>A0A317QPR6</accession>
<dbReference type="PANTHER" id="PTHR42770:SF16">
    <property type="entry name" value="AMINO ACID PERMEASE"/>
    <property type="match status" value="1"/>
</dbReference>
<dbReference type="PIRSF" id="PIRSF006060">
    <property type="entry name" value="AA_transporter"/>
    <property type="match status" value="1"/>
</dbReference>